<dbReference type="Proteomes" id="UP001589710">
    <property type="component" value="Unassembled WGS sequence"/>
</dbReference>
<dbReference type="SUPFAM" id="SSF51338">
    <property type="entry name" value="Composite domain of metallo-dependent hydrolases"/>
    <property type="match status" value="1"/>
</dbReference>
<proteinExistence type="predicted"/>
<comment type="caution">
    <text evidence="3">The sequence shown here is derived from an EMBL/GenBank/DDBJ whole genome shotgun (WGS) entry which is preliminary data.</text>
</comment>
<feature type="chain" id="PRO_5046162091" evidence="1">
    <location>
        <begin position="26"/>
        <end position="432"/>
    </location>
</feature>
<evidence type="ECO:0000256" key="1">
    <source>
        <dbReference type="SAM" id="SignalP"/>
    </source>
</evidence>
<keyword evidence="1" id="KW-0732">Signal</keyword>
<accession>A0ABV5R212</accession>
<dbReference type="Pfam" id="PF01979">
    <property type="entry name" value="Amidohydro_1"/>
    <property type="match status" value="1"/>
</dbReference>
<dbReference type="InterPro" id="IPR006680">
    <property type="entry name" value="Amidohydro-rel"/>
</dbReference>
<reference evidence="3 4" key="1">
    <citation type="submission" date="2024-09" db="EMBL/GenBank/DDBJ databases">
        <authorList>
            <person name="Sun Q."/>
            <person name="Mori K."/>
        </authorList>
    </citation>
    <scope>NUCLEOTIDE SEQUENCE [LARGE SCALE GENOMIC DNA]</scope>
    <source>
        <strain evidence="3 4">JCM 3331</strain>
    </source>
</reference>
<dbReference type="PIRSF" id="PIRSF039004">
    <property type="entry name" value="ADE_EF_0837"/>
    <property type="match status" value="1"/>
</dbReference>
<dbReference type="Gene3D" id="3.20.20.140">
    <property type="entry name" value="Metal-dependent hydrolases"/>
    <property type="match status" value="1"/>
</dbReference>
<dbReference type="RefSeq" id="WP_386143622.1">
    <property type="nucleotide sequence ID" value="NZ_JBHMCG010000023.1"/>
</dbReference>
<feature type="domain" description="Amidohydrolase-related" evidence="2">
    <location>
        <begin position="295"/>
        <end position="374"/>
    </location>
</feature>
<dbReference type="InterPro" id="IPR020043">
    <property type="entry name" value="Deacetylase_Atu3266-like"/>
</dbReference>
<organism evidence="3 4">
    <name type="scientific">Streptomyces yanii</name>
    <dbReference type="NCBI Taxonomy" id="78510"/>
    <lineage>
        <taxon>Bacteria</taxon>
        <taxon>Bacillati</taxon>
        <taxon>Actinomycetota</taxon>
        <taxon>Actinomycetes</taxon>
        <taxon>Kitasatosporales</taxon>
        <taxon>Streptomycetaceae</taxon>
        <taxon>Streptomyces</taxon>
    </lineage>
</organism>
<dbReference type="Gene3D" id="2.30.40.10">
    <property type="entry name" value="Urease, subunit C, domain 1"/>
    <property type="match status" value="1"/>
</dbReference>
<dbReference type="EMBL" id="JBHMCG010000023">
    <property type="protein sequence ID" value="MFB9571855.1"/>
    <property type="molecule type" value="Genomic_DNA"/>
</dbReference>
<name>A0ABV5R212_9ACTN</name>
<sequence>MTLPAALTLALGALIGTTMTGGASAATSGGEAAEAYDLVVRNGHVIDPKNHVDAVRDVAIKDGKIAKVAERIDASAAKKTVDASGEYVTPGLIDLHAHLFPGPEDAYKNGWAGVAPDGFTFRSGVTTAVDTGSSGARSFDLFKKNVIDRSKTRVLAFLNIVGEGMAGGDYESDLGDMDPDMAAAKAKENPDTIVGIKTAHFTGPEWTAVENSVKAGEEADIPVMVDFGNNRPQRPLEQLLTEKLRPGDIYTHAYSGLRGELGKDGKLNPGMWKGRERGVLFDVGHGGGSFGWDVAIPAVEQGFLPDTISTDLHIDSMNSGMKDQSNVMSKMLTLRMPLKDVVNASTWASAKAIQRPELGNLSVGAPADLAVFTLEKGKFGFVDSFGWRVDGNRKLSAEVTVRAGKVVWDLNGQAAQKYTPAASRFTASTDEH</sequence>
<evidence type="ECO:0000313" key="4">
    <source>
        <dbReference type="Proteomes" id="UP001589710"/>
    </source>
</evidence>
<dbReference type="PANTHER" id="PTHR42717">
    <property type="entry name" value="DIHYDROOROTASE-RELATED"/>
    <property type="match status" value="1"/>
</dbReference>
<dbReference type="InterPro" id="IPR011059">
    <property type="entry name" value="Metal-dep_hydrolase_composite"/>
</dbReference>
<dbReference type="InterPro" id="IPR032466">
    <property type="entry name" value="Metal_Hydrolase"/>
</dbReference>
<dbReference type="NCBIfam" id="NF006689">
    <property type="entry name" value="PRK09237.1"/>
    <property type="match status" value="1"/>
</dbReference>
<dbReference type="SUPFAM" id="SSF51556">
    <property type="entry name" value="Metallo-dependent hydrolases"/>
    <property type="match status" value="1"/>
</dbReference>
<keyword evidence="4" id="KW-1185">Reference proteome</keyword>
<evidence type="ECO:0000313" key="3">
    <source>
        <dbReference type="EMBL" id="MFB9571855.1"/>
    </source>
</evidence>
<evidence type="ECO:0000259" key="2">
    <source>
        <dbReference type="Pfam" id="PF01979"/>
    </source>
</evidence>
<feature type="signal peptide" evidence="1">
    <location>
        <begin position="1"/>
        <end position="25"/>
    </location>
</feature>
<dbReference type="PANTHER" id="PTHR42717:SF1">
    <property type="entry name" value="IMIDAZOLONEPROPIONASE AND RELATED AMIDOHYDROLASES"/>
    <property type="match status" value="1"/>
</dbReference>
<protein>
    <submittedName>
        <fullName evidence="3">Amidohydrolase/deacetylase family metallohydrolase</fullName>
    </submittedName>
</protein>
<gene>
    <name evidence="3" type="ORF">ACFFTL_05745</name>
</gene>